<gene>
    <name evidence="1" type="ORF">L227DRAFT_543141</name>
</gene>
<sequence>MLVALAASIALVSAALFAWFYMPGPDANTEDAPKPAYILENQVTHARLLPTPSTHAFTYPTLAFLVSLDALEAHSLDLARGWLFGYGGTAWRVTGLRSGAYLGPQSQLGERSDGLGGSTVAIKEKLREVLEQLGHDGGRLGEVWMLTMPSYMGYEGINPLTVHYCYEKGGERLVWVVLEIHNTFGEKHVHVLEAGVGEDADSSIGLLCRYHHQWTFARDFHVSPFNDRLGHYTVSVNAPPAPSSPELASSPLRPKIRIHLHAASSPSSPSSSDADAGPSKATVGLLKLTATLFARRAVPLTSANLLGALARYPLALFLSFARILYHAWILHYVKRLDVFPRPDPKPALRAWGLPGVTASSPAEEGEAEKPRRAHGGIGWQDEGPLEAYARRVVERFLARRAEELGVGIVLEAGDPSVPRQVFATSSSQQKTDELVIRYAAPRFFPTLLLAPCAAHMLLVGRAEDLFRVNSEELFARVFAAPPGTGPGQDLKRSWVQSLRLSLLPTRFVRSPSHVPPRHPLDEGWGLTNALVICLVHTGDFLEKTVFTGLKARFVPGLEPWRRWERAAMLLPGDQ</sequence>
<dbReference type="PANTHER" id="PTHR33973:SF4">
    <property type="entry name" value="OS07G0153300 PROTEIN"/>
    <property type="match status" value="1"/>
</dbReference>
<protein>
    <recommendedName>
        <fullName evidence="3">DUF1365-domain-containing protein</fullName>
    </recommendedName>
</protein>
<proteinExistence type="predicted"/>
<evidence type="ECO:0000313" key="2">
    <source>
        <dbReference type="Proteomes" id="UP000313359"/>
    </source>
</evidence>
<dbReference type="PANTHER" id="PTHR33973">
    <property type="entry name" value="OS07G0153300 PROTEIN"/>
    <property type="match status" value="1"/>
</dbReference>
<dbReference type="OrthoDB" id="3340520at2759"/>
<dbReference type="AlphaFoldDB" id="A0A5C2SJG0"/>
<reference evidence="1" key="1">
    <citation type="journal article" date="2018" name="Genome Biol. Evol.">
        <title>Genomics and development of Lentinus tigrinus, a white-rot wood-decaying mushroom with dimorphic fruiting bodies.</title>
        <authorList>
            <person name="Wu B."/>
            <person name="Xu Z."/>
            <person name="Knudson A."/>
            <person name="Carlson A."/>
            <person name="Chen N."/>
            <person name="Kovaka S."/>
            <person name="LaButti K."/>
            <person name="Lipzen A."/>
            <person name="Pennachio C."/>
            <person name="Riley R."/>
            <person name="Schakwitz W."/>
            <person name="Umezawa K."/>
            <person name="Ohm R.A."/>
            <person name="Grigoriev I.V."/>
            <person name="Nagy L.G."/>
            <person name="Gibbons J."/>
            <person name="Hibbett D."/>
        </authorList>
    </citation>
    <scope>NUCLEOTIDE SEQUENCE [LARGE SCALE GENOMIC DNA]</scope>
    <source>
        <strain evidence="1">ALCF2SS1-6</strain>
    </source>
</reference>
<name>A0A5C2SJG0_9APHY</name>
<evidence type="ECO:0008006" key="3">
    <source>
        <dbReference type="Google" id="ProtNLM"/>
    </source>
</evidence>
<dbReference type="Proteomes" id="UP000313359">
    <property type="component" value="Unassembled WGS sequence"/>
</dbReference>
<evidence type="ECO:0000313" key="1">
    <source>
        <dbReference type="EMBL" id="RPD63299.1"/>
    </source>
</evidence>
<dbReference type="EMBL" id="ML122256">
    <property type="protein sequence ID" value="RPD63299.1"/>
    <property type="molecule type" value="Genomic_DNA"/>
</dbReference>
<dbReference type="InterPro" id="IPR010775">
    <property type="entry name" value="DUF1365"/>
</dbReference>
<organism evidence="1 2">
    <name type="scientific">Lentinus tigrinus ALCF2SS1-6</name>
    <dbReference type="NCBI Taxonomy" id="1328759"/>
    <lineage>
        <taxon>Eukaryota</taxon>
        <taxon>Fungi</taxon>
        <taxon>Dikarya</taxon>
        <taxon>Basidiomycota</taxon>
        <taxon>Agaricomycotina</taxon>
        <taxon>Agaricomycetes</taxon>
        <taxon>Polyporales</taxon>
        <taxon>Polyporaceae</taxon>
        <taxon>Lentinus</taxon>
    </lineage>
</organism>
<keyword evidence="2" id="KW-1185">Reference proteome</keyword>
<accession>A0A5C2SJG0</accession>
<dbReference type="Pfam" id="PF07103">
    <property type="entry name" value="DUF1365"/>
    <property type="match status" value="1"/>
</dbReference>